<comment type="caution">
    <text evidence="7">The sequence shown here is derived from an EMBL/GenBank/DDBJ whole genome shotgun (WGS) entry which is preliminary data.</text>
</comment>
<protein>
    <submittedName>
        <fullName evidence="7">Amino acid transporter</fullName>
    </submittedName>
</protein>
<feature type="transmembrane region" description="Helical" evidence="6">
    <location>
        <begin position="37"/>
        <end position="56"/>
    </location>
</feature>
<reference evidence="7 8" key="1">
    <citation type="submission" date="2015-05" db="EMBL/GenBank/DDBJ databases">
        <title>Draft genome sequence of Lampropedia sp. CT6, isolated from the microbial mat of a hot water spring, located at Manikaran, India.</title>
        <authorList>
            <person name="Tripathi C."/>
            <person name="Rani P."/>
            <person name="Mahato N.K."/>
            <person name="Lal R."/>
        </authorList>
    </citation>
    <scope>NUCLEOTIDE SEQUENCE [LARGE SCALE GENOMIC DNA]</scope>
    <source>
        <strain evidence="7 8">CT6</strain>
    </source>
</reference>
<feature type="transmembrane region" description="Helical" evidence="6">
    <location>
        <begin position="85"/>
        <end position="106"/>
    </location>
</feature>
<name>A0A0U1PZP9_9BURK</name>
<keyword evidence="4 6" id="KW-1133">Transmembrane helix</keyword>
<evidence type="ECO:0000256" key="6">
    <source>
        <dbReference type="SAM" id="Phobius"/>
    </source>
</evidence>
<feature type="transmembrane region" description="Helical" evidence="6">
    <location>
        <begin position="152"/>
        <end position="170"/>
    </location>
</feature>
<evidence type="ECO:0000256" key="5">
    <source>
        <dbReference type="ARBA" id="ARBA00023136"/>
    </source>
</evidence>
<dbReference type="GO" id="GO:0005886">
    <property type="term" value="C:plasma membrane"/>
    <property type="evidence" value="ECO:0007669"/>
    <property type="project" value="UniProtKB-SubCell"/>
</dbReference>
<keyword evidence="3 6" id="KW-0812">Transmembrane</keyword>
<feature type="transmembrane region" description="Helical" evidence="6">
    <location>
        <begin position="7"/>
        <end position="31"/>
    </location>
</feature>
<keyword evidence="2" id="KW-1003">Cell membrane</keyword>
<dbReference type="EMBL" id="LBNQ01000023">
    <property type="protein sequence ID" value="KKW67941.1"/>
    <property type="molecule type" value="Genomic_DNA"/>
</dbReference>
<accession>A0A0U1PZP9</accession>
<organism evidence="7 8">
    <name type="scientific">Lampropedia cohaerens</name>
    <dbReference type="NCBI Taxonomy" id="1610491"/>
    <lineage>
        <taxon>Bacteria</taxon>
        <taxon>Pseudomonadati</taxon>
        <taxon>Pseudomonadota</taxon>
        <taxon>Betaproteobacteria</taxon>
        <taxon>Burkholderiales</taxon>
        <taxon>Comamonadaceae</taxon>
        <taxon>Lampropedia</taxon>
    </lineage>
</organism>
<evidence type="ECO:0000313" key="8">
    <source>
        <dbReference type="Proteomes" id="UP000050580"/>
    </source>
</evidence>
<proteinExistence type="predicted"/>
<evidence type="ECO:0000256" key="4">
    <source>
        <dbReference type="ARBA" id="ARBA00022989"/>
    </source>
</evidence>
<dbReference type="Proteomes" id="UP000050580">
    <property type="component" value="Unassembled WGS sequence"/>
</dbReference>
<evidence type="ECO:0000313" key="7">
    <source>
        <dbReference type="EMBL" id="KKW67941.1"/>
    </source>
</evidence>
<sequence length="175" mass="18458">MLSRRAGVLTALGIGLGVLVHVTYTLVGVGLLIQQSLWLFSAIKLVGAAYLVFLGVTMLRTGSAVEAPDGAATALSDVAALRTGFLINALNPKTTVFIVSLFVQVVHPTTPLGVQIGYGAFIAVAHVAWFSLVALGFSAAAVRDRLLAMRHWIDRIFGGVLVIFGMLLALTRSAR</sequence>
<dbReference type="STRING" id="1610491.AAV94_07115"/>
<evidence type="ECO:0000256" key="1">
    <source>
        <dbReference type="ARBA" id="ARBA00004651"/>
    </source>
</evidence>
<dbReference type="InterPro" id="IPR001123">
    <property type="entry name" value="LeuE-type"/>
</dbReference>
<keyword evidence="8" id="KW-1185">Reference proteome</keyword>
<dbReference type="OrthoDB" id="9784202at2"/>
<dbReference type="PANTHER" id="PTHR30086">
    <property type="entry name" value="ARGININE EXPORTER PROTEIN ARGO"/>
    <property type="match status" value="1"/>
</dbReference>
<evidence type="ECO:0000256" key="3">
    <source>
        <dbReference type="ARBA" id="ARBA00022692"/>
    </source>
</evidence>
<dbReference type="PANTHER" id="PTHR30086:SF21">
    <property type="entry name" value="TRANSPORT PROTEIN"/>
    <property type="match status" value="1"/>
</dbReference>
<feature type="transmembrane region" description="Helical" evidence="6">
    <location>
        <begin position="118"/>
        <end position="140"/>
    </location>
</feature>
<dbReference type="PATRIC" id="fig|1610491.3.peg.1509"/>
<dbReference type="Pfam" id="PF01810">
    <property type="entry name" value="LysE"/>
    <property type="match status" value="1"/>
</dbReference>
<dbReference type="RefSeq" id="WP_046741644.1">
    <property type="nucleotide sequence ID" value="NZ_LBNQ01000023.1"/>
</dbReference>
<keyword evidence="5 6" id="KW-0472">Membrane</keyword>
<dbReference type="GO" id="GO:0015171">
    <property type="term" value="F:amino acid transmembrane transporter activity"/>
    <property type="evidence" value="ECO:0007669"/>
    <property type="project" value="TreeGrafter"/>
</dbReference>
<dbReference type="AlphaFoldDB" id="A0A0U1PZP9"/>
<gene>
    <name evidence="7" type="ORF">AAV94_07115</name>
</gene>
<comment type="subcellular location">
    <subcellularLocation>
        <location evidence="1">Cell membrane</location>
        <topology evidence="1">Multi-pass membrane protein</topology>
    </subcellularLocation>
</comment>
<evidence type="ECO:0000256" key="2">
    <source>
        <dbReference type="ARBA" id="ARBA00022475"/>
    </source>
</evidence>